<gene>
    <name evidence="2" type="ORF">S01H4_64386</name>
</gene>
<feature type="non-terminal residue" evidence="2">
    <location>
        <position position="42"/>
    </location>
</feature>
<keyword evidence="1" id="KW-0812">Transmembrane</keyword>
<keyword evidence="1" id="KW-0472">Membrane</keyword>
<evidence type="ECO:0000313" key="2">
    <source>
        <dbReference type="EMBL" id="GAH09971.1"/>
    </source>
</evidence>
<proteinExistence type="predicted"/>
<reference evidence="2" key="1">
    <citation type="journal article" date="2014" name="Front. Microbiol.">
        <title>High frequency of phylogenetically diverse reductive dehalogenase-homologous genes in deep subseafloor sedimentary metagenomes.</title>
        <authorList>
            <person name="Kawai M."/>
            <person name="Futagami T."/>
            <person name="Toyoda A."/>
            <person name="Takaki Y."/>
            <person name="Nishi S."/>
            <person name="Hori S."/>
            <person name="Arai W."/>
            <person name="Tsubouchi T."/>
            <person name="Morono Y."/>
            <person name="Uchiyama I."/>
            <person name="Ito T."/>
            <person name="Fujiyama A."/>
            <person name="Inagaki F."/>
            <person name="Takami H."/>
        </authorList>
    </citation>
    <scope>NUCLEOTIDE SEQUENCE</scope>
    <source>
        <strain evidence="2">Expedition CK06-06</strain>
    </source>
</reference>
<dbReference type="EMBL" id="BART01039028">
    <property type="protein sequence ID" value="GAH09971.1"/>
    <property type="molecule type" value="Genomic_DNA"/>
</dbReference>
<accession>X1CNJ0</accession>
<keyword evidence="1" id="KW-1133">Transmembrane helix</keyword>
<sequence length="42" mass="4941">MIVAFNNYVWIYYEGELGLINITALWPIYLAIANVIFTIWSM</sequence>
<protein>
    <submittedName>
        <fullName evidence="2">Uncharacterized protein</fullName>
    </submittedName>
</protein>
<dbReference type="AlphaFoldDB" id="X1CNJ0"/>
<comment type="caution">
    <text evidence="2">The sequence shown here is derived from an EMBL/GenBank/DDBJ whole genome shotgun (WGS) entry which is preliminary data.</text>
</comment>
<evidence type="ECO:0000256" key="1">
    <source>
        <dbReference type="SAM" id="Phobius"/>
    </source>
</evidence>
<name>X1CNJ0_9ZZZZ</name>
<organism evidence="2">
    <name type="scientific">marine sediment metagenome</name>
    <dbReference type="NCBI Taxonomy" id="412755"/>
    <lineage>
        <taxon>unclassified sequences</taxon>
        <taxon>metagenomes</taxon>
        <taxon>ecological metagenomes</taxon>
    </lineage>
</organism>
<feature type="transmembrane region" description="Helical" evidence="1">
    <location>
        <begin position="20"/>
        <end position="40"/>
    </location>
</feature>